<dbReference type="AlphaFoldDB" id="A0A316HXR9"/>
<evidence type="ECO:0000313" key="2">
    <source>
        <dbReference type="Proteomes" id="UP000246005"/>
    </source>
</evidence>
<accession>A0A316HXR9</accession>
<dbReference type="RefSeq" id="WP_146231629.1">
    <property type="nucleotide sequence ID" value="NZ_QGHB01000007.1"/>
</dbReference>
<sequence>MSAVVRLVGLVVVLVGLLTGCNVFSQYHEDVDELGKKIVADWKEQPEVADARHDYRHGVDQGQIMYVIVIIRAESDSNAAIAKLKDIAIRDYWLSTAYDAYDLSLRFVAYSSDNPPVEDGTGGDRAIFRETIGVPEKVGLEKYGPRPTER</sequence>
<comment type="caution">
    <text evidence="1">The sequence shown here is derived from an EMBL/GenBank/DDBJ whole genome shotgun (WGS) entry which is preliminary data.</text>
</comment>
<protein>
    <submittedName>
        <fullName evidence="1">Uncharacterized protein</fullName>
    </submittedName>
</protein>
<dbReference type="Proteomes" id="UP000246005">
    <property type="component" value="Unassembled WGS sequence"/>
</dbReference>
<gene>
    <name evidence="1" type="ORF">C8D88_1075</name>
</gene>
<name>A0A316HXR9_9PSEU</name>
<dbReference type="PROSITE" id="PS51257">
    <property type="entry name" value="PROKAR_LIPOPROTEIN"/>
    <property type="match status" value="1"/>
</dbReference>
<reference evidence="1 2" key="1">
    <citation type="submission" date="2018-05" db="EMBL/GenBank/DDBJ databases">
        <title>Genomic Encyclopedia of Type Strains, Phase IV (KMG-IV): sequencing the most valuable type-strain genomes for metagenomic binning, comparative biology and taxonomic classification.</title>
        <authorList>
            <person name="Goeker M."/>
        </authorList>
    </citation>
    <scope>NUCLEOTIDE SEQUENCE [LARGE SCALE GENOMIC DNA]</scope>
    <source>
        <strain evidence="1 2">DSM 45480</strain>
    </source>
</reference>
<organism evidence="1 2">
    <name type="scientific">Lentzea atacamensis</name>
    <dbReference type="NCBI Taxonomy" id="531938"/>
    <lineage>
        <taxon>Bacteria</taxon>
        <taxon>Bacillati</taxon>
        <taxon>Actinomycetota</taxon>
        <taxon>Actinomycetes</taxon>
        <taxon>Pseudonocardiales</taxon>
        <taxon>Pseudonocardiaceae</taxon>
        <taxon>Lentzea</taxon>
    </lineage>
</organism>
<evidence type="ECO:0000313" key="1">
    <source>
        <dbReference type="EMBL" id="PWK84798.1"/>
    </source>
</evidence>
<proteinExistence type="predicted"/>
<dbReference type="EMBL" id="QGHB01000007">
    <property type="protein sequence ID" value="PWK84798.1"/>
    <property type="molecule type" value="Genomic_DNA"/>
</dbReference>